<dbReference type="Gene3D" id="2.170.150.20">
    <property type="entry name" value="Peptide methionine sulfoxide reductase"/>
    <property type="match status" value="1"/>
</dbReference>
<keyword evidence="1" id="KW-0732">Signal</keyword>
<dbReference type="AlphaFoldDB" id="E9GW47"/>
<evidence type="ECO:0000313" key="4">
    <source>
        <dbReference type="Proteomes" id="UP000000305"/>
    </source>
</evidence>
<reference evidence="3 4" key="1">
    <citation type="journal article" date="2011" name="Science">
        <title>The ecoresponsive genome of Daphnia pulex.</title>
        <authorList>
            <person name="Colbourne J.K."/>
            <person name="Pfrender M.E."/>
            <person name="Gilbert D."/>
            <person name="Thomas W.K."/>
            <person name="Tucker A."/>
            <person name="Oakley T.H."/>
            <person name="Tokishita S."/>
            <person name="Aerts A."/>
            <person name="Arnold G.J."/>
            <person name="Basu M.K."/>
            <person name="Bauer D.J."/>
            <person name="Caceres C.E."/>
            <person name="Carmel L."/>
            <person name="Casola C."/>
            <person name="Choi J.H."/>
            <person name="Detter J.C."/>
            <person name="Dong Q."/>
            <person name="Dusheyko S."/>
            <person name="Eads B.D."/>
            <person name="Frohlich T."/>
            <person name="Geiler-Samerotte K.A."/>
            <person name="Gerlach D."/>
            <person name="Hatcher P."/>
            <person name="Jogdeo S."/>
            <person name="Krijgsveld J."/>
            <person name="Kriventseva E.V."/>
            <person name="Kultz D."/>
            <person name="Laforsch C."/>
            <person name="Lindquist E."/>
            <person name="Lopez J."/>
            <person name="Manak J.R."/>
            <person name="Muller J."/>
            <person name="Pangilinan J."/>
            <person name="Patwardhan R.P."/>
            <person name="Pitluck S."/>
            <person name="Pritham E.J."/>
            <person name="Rechtsteiner A."/>
            <person name="Rho M."/>
            <person name="Rogozin I.B."/>
            <person name="Sakarya O."/>
            <person name="Salamov A."/>
            <person name="Schaack S."/>
            <person name="Shapiro H."/>
            <person name="Shiga Y."/>
            <person name="Skalitzky C."/>
            <person name="Smith Z."/>
            <person name="Souvorov A."/>
            <person name="Sung W."/>
            <person name="Tang Z."/>
            <person name="Tsuchiya D."/>
            <person name="Tu H."/>
            <person name="Vos H."/>
            <person name="Wang M."/>
            <person name="Wolf Y.I."/>
            <person name="Yamagata H."/>
            <person name="Yamada T."/>
            <person name="Ye Y."/>
            <person name="Shaw J.R."/>
            <person name="Andrews J."/>
            <person name="Crease T.J."/>
            <person name="Tang H."/>
            <person name="Lucas S.M."/>
            <person name="Robertson H.M."/>
            <person name="Bork P."/>
            <person name="Koonin E.V."/>
            <person name="Zdobnov E.M."/>
            <person name="Grigoriev I.V."/>
            <person name="Lynch M."/>
            <person name="Boore J.L."/>
        </authorList>
    </citation>
    <scope>NUCLEOTIDE SEQUENCE [LARGE SCALE GENOMIC DNA]</scope>
</reference>
<dbReference type="PROSITE" id="PS51788">
    <property type="entry name" value="CULT"/>
    <property type="match status" value="1"/>
</dbReference>
<dbReference type="OrthoDB" id="5778218at2759"/>
<dbReference type="InterPro" id="IPR034750">
    <property type="entry name" value="CULT"/>
</dbReference>
<sequence>MQCNTFYNPIMLVSKFLLVVLCCCYLFCPCLTCEGDAKFPFDNQIEEINATIPNIFLCRMCGLSQDDGGSFLDTASPFSLSVRNETIVYEQKATKVVKTVPVQKLKNPAGNVFYVVTLKNSSCKGVGKWVSDSTWFPGYSWKACVCNKCGRHLGWMFEVNSAVKGSLPTQPTKTGFYALIRDYILTESVAQTLTYVPKIFRE</sequence>
<dbReference type="STRING" id="6669.E9GW47"/>
<feature type="chain" id="PRO_5003241344" description="CULT domain-containing protein" evidence="1">
    <location>
        <begin position="33"/>
        <end position="202"/>
    </location>
</feature>
<feature type="domain" description="CULT" evidence="2">
    <location>
        <begin position="53"/>
        <end position="188"/>
    </location>
</feature>
<organism evidence="3 4">
    <name type="scientific">Daphnia pulex</name>
    <name type="common">Water flea</name>
    <dbReference type="NCBI Taxonomy" id="6669"/>
    <lineage>
        <taxon>Eukaryota</taxon>
        <taxon>Metazoa</taxon>
        <taxon>Ecdysozoa</taxon>
        <taxon>Arthropoda</taxon>
        <taxon>Crustacea</taxon>
        <taxon>Branchiopoda</taxon>
        <taxon>Diplostraca</taxon>
        <taxon>Cladocera</taxon>
        <taxon>Anomopoda</taxon>
        <taxon>Daphniidae</taxon>
        <taxon>Daphnia</taxon>
    </lineage>
</organism>
<dbReference type="eggNOG" id="KOG1400">
    <property type="taxonomic scope" value="Eukaryota"/>
</dbReference>
<dbReference type="CDD" id="cd15777">
    <property type="entry name" value="CRBN_C_like"/>
    <property type="match status" value="1"/>
</dbReference>
<proteinExistence type="predicted"/>
<dbReference type="Proteomes" id="UP000000305">
    <property type="component" value="Unassembled WGS sequence"/>
</dbReference>
<dbReference type="HOGENOM" id="CLU_114661_1_0_1"/>
<dbReference type="PhylomeDB" id="E9GW47"/>
<name>E9GW47_DAPPU</name>
<keyword evidence="4" id="KW-1185">Reference proteome</keyword>
<protein>
    <recommendedName>
        <fullName evidence="2">CULT domain-containing protein</fullName>
    </recommendedName>
</protein>
<feature type="signal peptide" evidence="1">
    <location>
        <begin position="1"/>
        <end position="32"/>
    </location>
</feature>
<evidence type="ECO:0000256" key="1">
    <source>
        <dbReference type="SAM" id="SignalP"/>
    </source>
</evidence>
<dbReference type="KEGG" id="dpx:DAPPUDRAFT_214055"/>
<dbReference type="InParanoid" id="E9GW47"/>
<evidence type="ECO:0000313" key="3">
    <source>
        <dbReference type="EMBL" id="EFX76280.1"/>
    </source>
</evidence>
<gene>
    <name evidence="3" type="ORF">DAPPUDRAFT_214055</name>
</gene>
<evidence type="ECO:0000259" key="2">
    <source>
        <dbReference type="PROSITE" id="PS51788"/>
    </source>
</evidence>
<accession>E9GW47</accession>
<dbReference type="EMBL" id="GL732569">
    <property type="protein sequence ID" value="EFX76280.1"/>
    <property type="molecule type" value="Genomic_DNA"/>
</dbReference>